<dbReference type="Proteomes" id="UP000311713">
    <property type="component" value="Unassembled WGS sequence"/>
</dbReference>
<protein>
    <recommendedName>
        <fullName evidence="3">Translation initiation factor 2</fullName>
    </recommendedName>
</protein>
<dbReference type="OrthoDB" id="3661391at2"/>
<name>A0A5C4UZP3_9ACTN</name>
<evidence type="ECO:0000313" key="2">
    <source>
        <dbReference type="Proteomes" id="UP000311713"/>
    </source>
</evidence>
<dbReference type="SUPFAM" id="SSF53756">
    <property type="entry name" value="UDP-Glycosyltransferase/glycogen phosphorylase"/>
    <property type="match status" value="1"/>
</dbReference>
<reference evidence="1 2" key="1">
    <citation type="submission" date="2019-06" db="EMBL/GenBank/DDBJ databases">
        <title>Draft genome of Streptomyces sedi sp. JCM16909.</title>
        <authorList>
            <person name="Klykleung N."/>
            <person name="Tanasupawat S."/>
            <person name="Kudo T."/>
            <person name="Yuki M."/>
            <person name="Ohkuma M."/>
        </authorList>
    </citation>
    <scope>NUCLEOTIDE SEQUENCE [LARGE SCALE GENOMIC DNA]</scope>
    <source>
        <strain evidence="1 2">JCM 16909</strain>
    </source>
</reference>
<dbReference type="RefSeq" id="WP_139646314.1">
    <property type="nucleotide sequence ID" value="NZ_BAAAZS010000007.1"/>
</dbReference>
<dbReference type="EMBL" id="VDGT01000012">
    <property type="protein sequence ID" value="TNM28813.1"/>
    <property type="molecule type" value="Genomic_DNA"/>
</dbReference>
<organism evidence="1 2">
    <name type="scientific">Streptomyces sedi</name>
    <dbReference type="NCBI Taxonomy" id="555059"/>
    <lineage>
        <taxon>Bacteria</taxon>
        <taxon>Bacillati</taxon>
        <taxon>Actinomycetota</taxon>
        <taxon>Actinomycetes</taxon>
        <taxon>Kitasatosporales</taxon>
        <taxon>Streptomycetaceae</taxon>
        <taxon>Streptomyces</taxon>
    </lineage>
</organism>
<sequence length="578" mass="61863">MTVGARTARPLRAVVGAEAARWRTFPQERTIAVVARTVTSVVRVLETLPAVVRGDPRIAVVFAHDPASAFQDGVLRLLEENDCRVLPASRLAEIRPDLILSASENVPAETGSCPVLVLPHGVGFQKLVPARRGSGVRVSGVVSDRLLESGRAWLALSHPDQRAQLEESHPASRNRTLLLGDPCFDELRASLPRASAFRRRLGVPDGKRLVVLSSTWGRASLLGDDPRLPGRVLARLPFDEYRVAAILHPNVWAAHGSWQIRALLAPALDAGLLLMPTVHAWRAALVAADVVVGDHGSVTLYGAALGKPTLLGAFGAGEVVPGTAVDLLGRAAPRLDGRRDLIAQLELALREQGPEHYAEVRDAAFAEPGSAVSRLRSAVYRLLDLAEPPSPPPRGTVSVSGPRATEVRSWLVTTSLSTREGHTVVTTRRHPAPAVEAHEEAYEGVVPEHGPVRHLASREDEPDERLVESASVVLGEEAARDERAAGDWIAATLRRLPGSLAAAVALASPGRHLVGLRDGRLVEASGDLGPEETGLVAALVYALLRAEATPDGPFLLRSTPRRVRPVRLRISPPARAPR</sequence>
<dbReference type="AlphaFoldDB" id="A0A5C4UZP3"/>
<gene>
    <name evidence="1" type="ORF">FH715_17440</name>
</gene>
<evidence type="ECO:0000313" key="1">
    <source>
        <dbReference type="EMBL" id="TNM28813.1"/>
    </source>
</evidence>
<evidence type="ECO:0008006" key="3">
    <source>
        <dbReference type="Google" id="ProtNLM"/>
    </source>
</evidence>
<keyword evidence="2" id="KW-1185">Reference proteome</keyword>
<accession>A0A5C4UZP3</accession>
<comment type="caution">
    <text evidence="1">The sequence shown here is derived from an EMBL/GenBank/DDBJ whole genome shotgun (WGS) entry which is preliminary data.</text>
</comment>
<proteinExistence type="predicted"/>